<dbReference type="Proteomes" id="UP000588098">
    <property type="component" value="Unassembled WGS sequence"/>
</dbReference>
<keyword evidence="3" id="KW-1185">Reference proteome</keyword>
<name>A0A7W9V2S1_9ACTN</name>
<dbReference type="EMBL" id="JACHJL010000038">
    <property type="protein sequence ID" value="MBB5940262.1"/>
    <property type="molecule type" value="Genomic_DNA"/>
</dbReference>
<evidence type="ECO:0000313" key="2">
    <source>
        <dbReference type="EMBL" id="MBB5940262.1"/>
    </source>
</evidence>
<proteinExistence type="predicted"/>
<organism evidence="2 3">
    <name type="scientific">Streptomyces zagrosensis</name>
    <dbReference type="NCBI Taxonomy" id="1042984"/>
    <lineage>
        <taxon>Bacteria</taxon>
        <taxon>Bacillati</taxon>
        <taxon>Actinomycetota</taxon>
        <taxon>Actinomycetes</taxon>
        <taxon>Kitasatosporales</taxon>
        <taxon>Streptomycetaceae</taxon>
        <taxon>Streptomyces</taxon>
    </lineage>
</organism>
<evidence type="ECO:0000313" key="3">
    <source>
        <dbReference type="Proteomes" id="UP000588098"/>
    </source>
</evidence>
<accession>A0A7W9V2S1</accession>
<gene>
    <name evidence="2" type="ORF">FHS42_007360</name>
</gene>
<evidence type="ECO:0000256" key="1">
    <source>
        <dbReference type="SAM" id="MobiDB-lite"/>
    </source>
</evidence>
<feature type="region of interest" description="Disordered" evidence="1">
    <location>
        <begin position="59"/>
        <end position="82"/>
    </location>
</feature>
<sequence length="82" mass="9152">MPYGHRGRSLTAEMRSRGQYASHAHNLDAILARLTAYRSSGTSGRLGKVTPDNRSFVVSDTAPRLRPPDLHNHMITRTLKQP</sequence>
<reference evidence="2 3" key="1">
    <citation type="submission" date="2020-08" db="EMBL/GenBank/DDBJ databases">
        <title>Genomic Encyclopedia of Type Strains, Phase III (KMG-III): the genomes of soil and plant-associated and newly described type strains.</title>
        <authorList>
            <person name="Whitman W."/>
        </authorList>
    </citation>
    <scope>NUCLEOTIDE SEQUENCE [LARGE SCALE GENOMIC DNA]</scope>
    <source>
        <strain evidence="2 3">CECT 8305</strain>
    </source>
</reference>
<dbReference type="AlphaFoldDB" id="A0A7W9V2S1"/>
<protein>
    <submittedName>
        <fullName evidence="2">Uncharacterized protein</fullName>
    </submittedName>
</protein>
<comment type="caution">
    <text evidence="2">The sequence shown here is derived from an EMBL/GenBank/DDBJ whole genome shotgun (WGS) entry which is preliminary data.</text>
</comment>